<name>A0A077ZPE4_STYLE</name>
<dbReference type="AlphaFoldDB" id="A0A077ZPE4"/>
<accession>A0A077ZPE4</accession>
<organism evidence="2 3">
    <name type="scientific">Stylonychia lemnae</name>
    <name type="common">Ciliate</name>
    <dbReference type="NCBI Taxonomy" id="5949"/>
    <lineage>
        <taxon>Eukaryota</taxon>
        <taxon>Sar</taxon>
        <taxon>Alveolata</taxon>
        <taxon>Ciliophora</taxon>
        <taxon>Intramacronucleata</taxon>
        <taxon>Spirotrichea</taxon>
        <taxon>Stichotrichia</taxon>
        <taxon>Sporadotrichida</taxon>
        <taxon>Oxytrichidae</taxon>
        <taxon>Stylonychinae</taxon>
        <taxon>Stylonychia</taxon>
    </lineage>
</organism>
<dbReference type="InParanoid" id="A0A077ZPE4"/>
<feature type="signal peptide" evidence="1">
    <location>
        <begin position="1"/>
        <end position="17"/>
    </location>
</feature>
<dbReference type="EMBL" id="CCKQ01000202">
    <property type="protein sequence ID" value="CDW71265.1"/>
    <property type="molecule type" value="Genomic_DNA"/>
</dbReference>
<evidence type="ECO:0000313" key="2">
    <source>
        <dbReference type="EMBL" id="CDW71265.1"/>
    </source>
</evidence>
<reference evidence="2 3" key="1">
    <citation type="submission" date="2014-06" db="EMBL/GenBank/DDBJ databases">
        <authorList>
            <person name="Swart Estienne"/>
        </authorList>
    </citation>
    <scope>NUCLEOTIDE SEQUENCE [LARGE SCALE GENOMIC DNA]</scope>
    <source>
        <strain evidence="2 3">130c</strain>
    </source>
</reference>
<evidence type="ECO:0000313" key="3">
    <source>
        <dbReference type="Proteomes" id="UP000039865"/>
    </source>
</evidence>
<proteinExistence type="predicted"/>
<sequence length="696" mass="82942">MFLDFVKLLTLQTSLLSSLIEYEPTITNVNIIMIGMNSIIPGYESLNWFSNQNNNQYATNDDEKCINFKISQALQWNTVLFQNFGLDNLVIYYNQQHYTKQEIIDIVQTQEQNFKVKKLKLRLYFGEPKQNVSIKKLFEQYLYLSKQDIPFSGSFEAFNFDYADQLFQNFLKWRISNQTQSYYKIPHPKIKEYKNEFLERGPPPLFNDYLIYLYSDYDIKSLQYHEFFKNFQQQHLLNITSVVIGYTDLTSSIFWGIWRYSLPFVRFYSAKLPGYFSYNYEPLDAGKYLDYLNKNSKNYQANQRLVNYQLQDKSQLEKTWHKRHCENRDKIPKLLMEWFLYEIQDYDKIIDLYLQEEKYQKLTGFGLAVIDKYDNQTFGQPFFYGMNKANNSSPMRVLMMAQPQGPASRKQTLYLMSKGFMVMGISSYRSFPVFNKFENDTDWTMQCLDRTYFELMKNFAGFFHNVRNPNQELKNIVIPRINFAHSDMMLDYTKAHMKDHEDLNLTAKNKYDIAFSMLGNKTWHENTKNWTFGQEVYDKLVQAGKYKILLIGRDLPERWVGKVDHVPQLNQSEFFKTLAVTNILFIPSVSDASPRILTQALCLETAVIVNKYIVGGWKYINEQTGSFIDQSDEIFGLIDDIRDRREKGILQPRKWFSEFAKYSHQRFQIMIELMWFKYGYDFDINGLEKIYDKYII</sequence>
<gene>
    <name evidence="2" type="primary">Contig3416.g3653</name>
    <name evidence="2" type="ORF">STYLEM_206</name>
</gene>
<protein>
    <recommendedName>
        <fullName evidence="4">Glycosyl transferase family 1 domain-containing protein</fullName>
    </recommendedName>
</protein>
<feature type="chain" id="PRO_5001728894" description="Glycosyl transferase family 1 domain-containing protein" evidence="1">
    <location>
        <begin position="18"/>
        <end position="696"/>
    </location>
</feature>
<keyword evidence="3" id="KW-1185">Reference proteome</keyword>
<dbReference type="Proteomes" id="UP000039865">
    <property type="component" value="Unassembled WGS sequence"/>
</dbReference>
<dbReference type="OrthoDB" id="422581at2759"/>
<keyword evidence="1" id="KW-0732">Signal</keyword>
<evidence type="ECO:0000256" key="1">
    <source>
        <dbReference type="SAM" id="SignalP"/>
    </source>
</evidence>
<evidence type="ECO:0008006" key="4">
    <source>
        <dbReference type="Google" id="ProtNLM"/>
    </source>
</evidence>